<keyword evidence="1 5" id="KW-0719">Serine esterase</keyword>
<keyword evidence="8" id="KW-1185">Reference proteome</keyword>
<dbReference type="Pfam" id="PF00561">
    <property type="entry name" value="Abhydrolase_1"/>
    <property type="match status" value="1"/>
</dbReference>
<feature type="binding site" evidence="5">
    <location>
        <position position="229"/>
    </location>
    <ligand>
        <name>substrate</name>
    </ligand>
</feature>
<feature type="active site" evidence="5">
    <location>
        <position position="201"/>
    </location>
</feature>
<comment type="caution">
    <text evidence="7">The sequence shown here is derived from an EMBL/GenBank/DDBJ whole genome shotgun (WGS) entry which is preliminary data.</text>
</comment>
<feature type="active site" evidence="5">
    <location>
        <position position="229"/>
    </location>
</feature>
<dbReference type="GO" id="GO:0005737">
    <property type="term" value="C:cytoplasm"/>
    <property type="evidence" value="ECO:0007669"/>
    <property type="project" value="UniProtKB-SubCell"/>
</dbReference>
<comment type="similarity">
    <text evidence="5">Belongs to the AB hydrolase superfamily. Carboxylesterase BioH family.</text>
</comment>
<dbReference type="SUPFAM" id="SSF53474">
    <property type="entry name" value="alpha/beta-Hydrolases"/>
    <property type="match status" value="1"/>
</dbReference>
<dbReference type="EMBL" id="LNYI01000014">
    <property type="protein sequence ID" value="KTD23436.1"/>
    <property type="molecule type" value="Genomic_DNA"/>
</dbReference>
<evidence type="ECO:0000256" key="2">
    <source>
        <dbReference type="ARBA" id="ARBA00022490"/>
    </source>
</evidence>
<sequence>MKLNIERRGKGRPLVFFHGWGFDHRVWLPLATALETQYSLYLVDLPGFGLSSPMSWSDFKDRLLQQLPKQFVIIGWSMGGLFATKLAIEASEHIMHLINVASSPRFIKNENWPGIEKRVFSTFFKNLATNPQQTISEFIHLQLRTSRLHCSKYQKNNYHPIEFQPQPEHLKTGLEILATWDLRHALHDFHKPASYLFGRLDAITPVATMDTMQQLYPAFNYVMLAKAAHMPFLSHQHEFIKCLEQLLA</sequence>
<reference evidence="7 8" key="1">
    <citation type="submission" date="2015-11" db="EMBL/GenBank/DDBJ databases">
        <title>Genomic analysis of 38 Legionella species identifies large and diverse effector repertoires.</title>
        <authorList>
            <person name="Burstein D."/>
            <person name="Amaro F."/>
            <person name="Zusman T."/>
            <person name="Lifshitz Z."/>
            <person name="Cohen O."/>
            <person name="Gilbert J.A."/>
            <person name="Pupko T."/>
            <person name="Shuman H.A."/>
            <person name="Segal G."/>
        </authorList>
    </citation>
    <scope>NUCLEOTIDE SEQUENCE [LARGE SCALE GENOMIC DNA]</scope>
    <source>
        <strain evidence="7 8">ATCC 49751</strain>
    </source>
</reference>
<feature type="binding site" evidence="5">
    <location>
        <begin position="77"/>
        <end position="78"/>
    </location>
    <ligand>
        <name>substrate</name>
    </ligand>
</feature>
<evidence type="ECO:0000256" key="1">
    <source>
        <dbReference type="ARBA" id="ARBA00022487"/>
    </source>
</evidence>
<comment type="pathway">
    <text evidence="5">Cofactor biosynthesis; biotin biosynthesis.</text>
</comment>
<evidence type="ECO:0000313" key="7">
    <source>
        <dbReference type="EMBL" id="KTD23436.1"/>
    </source>
</evidence>
<dbReference type="InterPro" id="IPR010076">
    <property type="entry name" value="BioH"/>
</dbReference>
<dbReference type="InterPro" id="IPR000073">
    <property type="entry name" value="AB_hydrolase_1"/>
</dbReference>
<dbReference type="HAMAP" id="MF_01260">
    <property type="entry name" value="Carboxylester"/>
    <property type="match status" value="1"/>
</dbReference>
<dbReference type="eggNOG" id="COG0596">
    <property type="taxonomic scope" value="Bacteria"/>
</dbReference>
<dbReference type="EC" id="3.1.1.85" evidence="5"/>
<gene>
    <name evidence="5 7" type="primary">bioH</name>
    <name evidence="7" type="ORF">Llan_0807</name>
</gene>
<comment type="subunit">
    <text evidence="5">Monomer.</text>
</comment>
<dbReference type="RefSeq" id="WP_028373354.1">
    <property type="nucleotide sequence ID" value="NZ_CAAAJD010000014.1"/>
</dbReference>
<accession>A0A0W0VTI2</accession>
<feature type="binding site" evidence="5">
    <location>
        <position position="20"/>
    </location>
    <ligand>
        <name>substrate</name>
    </ligand>
</feature>
<dbReference type="PATRIC" id="fig|45067.4.peg.837"/>
<dbReference type="Gene3D" id="3.40.50.1820">
    <property type="entry name" value="alpha/beta hydrolase"/>
    <property type="match status" value="1"/>
</dbReference>
<evidence type="ECO:0000256" key="3">
    <source>
        <dbReference type="ARBA" id="ARBA00022756"/>
    </source>
</evidence>
<evidence type="ECO:0000256" key="5">
    <source>
        <dbReference type="HAMAP-Rule" id="MF_01260"/>
    </source>
</evidence>
<comment type="function">
    <text evidence="5">The physiological role of BioH is to remove the methyl group introduced by BioC when the pimeloyl moiety is complete. It allows to synthesize pimeloyl-ACP via the fatty acid synthetic pathway through the hydrolysis of the ester bonds of pimeloyl-ACP esters.</text>
</comment>
<dbReference type="InterPro" id="IPR029058">
    <property type="entry name" value="AB_hydrolase_fold"/>
</dbReference>
<dbReference type="GO" id="GO:0009102">
    <property type="term" value="P:biotin biosynthetic process"/>
    <property type="evidence" value="ECO:0007669"/>
    <property type="project" value="UniProtKB-UniRule"/>
</dbReference>
<evidence type="ECO:0000259" key="6">
    <source>
        <dbReference type="Pfam" id="PF00561"/>
    </source>
</evidence>
<comment type="subcellular location">
    <subcellularLocation>
        <location evidence="5">Cytoplasm</location>
    </subcellularLocation>
</comment>
<dbReference type="Proteomes" id="UP000054869">
    <property type="component" value="Unassembled WGS sequence"/>
</dbReference>
<dbReference type="InterPro" id="IPR050228">
    <property type="entry name" value="Carboxylesterase_BioH"/>
</dbReference>
<proteinExistence type="inferred from homology"/>
<dbReference type="OrthoDB" id="9780744at2"/>
<keyword evidence="3 5" id="KW-0093">Biotin biosynthesis</keyword>
<name>A0A0W0VTI2_9GAMM</name>
<feature type="domain" description="AB hydrolase-1" evidence="6">
    <location>
        <begin position="13"/>
        <end position="235"/>
    </location>
</feature>
<keyword evidence="2 5" id="KW-0963">Cytoplasm</keyword>
<dbReference type="PANTHER" id="PTHR43194">
    <property type="entry name" value="HYDROLASE ALPHA/BETA FOLD FAMILY"/>
    <property type="match status" value="1"/>
</dbReference>
<evidence type="ECO:0000256" key="4">
    <source>
        <dbReference type="ARBA" id="ARBA00022801"/>
    </source>
</evidence>
<comment type="catalytic activity">
    <reaction evidence="5">
        <text>6-carboxyhexanoyl-[ACP] methyl ester + H2O = 6-carboxyhexanoyl-[ACP] + methanol + H(+)</text>
        <dbReference type="Rhea" id="RHEA:42700"/>
        <dbReference type="Rhea" id="RHEA-COMP:9955"/>
        <dbReference type="Rhea" id="RHEA-COMP:10186"/>
        <dbReference type="ChEBI" id="CHEBI:15377"/>
        <dbReference type="ChEBI" id="CHEBI:15378"/>
        <dbReference type="ChEBI" id="CHEBI:17790"/>
        <dbReference type="ChEBI" id="CHEBI:78846"/>
        <dbReference type="ChEBI" id="CHEBI:82735"/>
        <dbReference type="EC" id="3.1.1.85"/>
    </reaction>
</comment>
<dbReference type="STRING" id="45067.Llan_0807"/>
<organism evidence="7 8">
    <name type="scientific">Legionella lansingensis</name>
    <dbReference type="NCBI Taxonomy" id="45067"/>
    <lineage>
        <taxon>Bacteria</taxon>
        <taxon>Pseudomonadati</taxon>
        <taxon>Pseudomonadota</taxon>
        <taxon>Gammaproteobacteria</taxon>
        <taxon>Legionellales</taxon>
        <taxon>Legionellaceae</taxon>
        <taxon>Legionella</taxon>
    </lineage>
</organism>
<feature type="active site" description="Nucleophile" evidence="5">
    <location>
        <position position="77"/>
    </location>
</feature>
<feature type="binding site" evidence="5">
    <location>
        <begin position="138"/>
        <end position="142"/>
    </location>
    <ligand>
        <name>substrate</name>
    </ligand>
</feature>
<dbReference type="PANTHER" id="PTHR43194:SF5">
    <property type="entry name" value="PIMELOYL-[ACYL-CARRIER PROTEIN] METHYL ESTER ESTERASE"/>
    <property type="match status" value="1"/>
</dbReference>
<evidence type="ECO:0000313" key="8">
    <source>
        <dbReference type="Proteomes" id="UP000054869"/>
    </source>
</evidence>
<protein>
    <recommendedName>
        <fullName evidence="5">Pimeloyl-[acyl-carrier protein] methyl ester esterase</fullName>
        <ecNumber evidence="5">3.1.1.85</ecNumber>
    </recommendedName>
    <alternativeName>
        <fullName evidence="5">Biotin synthesis protein BioH</fullName>
    </alternativeName>
    <alternativeName>
        <fullName evidence="5">Carboxylesterase BioH</fullName>
    </alternativeName>
</protein>
<dbReference type="AlphaFoldDB" id="A0A0W0VTI2"/>
<dbReference type="GO" id="GO:0090499">
    <property type="term" value="F:pimelyl-[acyl-carrier protein] methyl ester esterase activity"/>
    <property type="evidence" value="ECO:0007669"/>
    <property type="project" value="UniProtKB-EC"/>
</dbReference>
<keyword evidence="4 5" id="KW-0378">Hydrolase</keyword>